<feature type="region of interest" description="Disordered" evidence="1">
    <location>
        <begin position="259"/>
        <end position="292"/>
    </location>
</feature>
<feature type="region of interest" description="Disordered" evidence="1">
    <location>
        <begin position="1"/>
        <end position="24"/>
    </location>
</feature>
<dbReference type="EMBL" id="KL197763">
    <property type="protein sequence ID" value="KDQ50278.1"/>
    <property type="molecule type" value="Genomic_DNA"/>
</dbReference>
<protein>
    <submittedName>
        <fullName evidence="2">Uncharacterized protein</fullName>
    </submittedName>
</protein>
<evidence type="ECO:0000313" key="2">
    <source>
        <dbReference type="EMBL" id="KDQ50278.1"/>
    </source>
</evidence>
<name>A0A067P5U2_9AGAM</name>
<evidence type="ECO:0000313" key="3">
    <source>
        <dbReference type="Proteomes" id="UP000027265"/>
    </source>
</evidence>
<feature type="region of interest" description="Disordered" evidence="1">
    <location>
        <begin position="163"/>
        <end position="246"/>
    </location>
</feature>
<feature type="compositionally biased region" description="Polar residues" evidence="1">
    <location>
        <begin position="177"/>
        <end position="189"/>
    </location>
</feature>
<dbReference type="InParanoid" id="A0A067P5U2"/>
<feature type="compositionally biased region" description="Basic and acidic residues" evidence="1">
    <location>
        <begin position="232"/>
        <end position="246"/>
    </location>
</feature>
<organism evidence="2 3">
    <name type="scientific">Jaapia argillacea MUCL 33604</name>
    <dbReference type="NCBI Taxonomy" id="933084"/>
    <lineage>
        <taxon>Eukaryota</taxon>
        <taxon>Fungi</taxon>
        <taxon>Dikarya</taxon>
        <taxon>Basidiomycota</taxon>
        <taxon>Agaricomycotina</taxon>
        <taxon>Agaricomycetes</taxon>
        <taxon>Agaricomycetidae</taxon>
        <taxon>Jaapiales</taxon>
        <taxon>Jaapiaceae</taxon>
        <taxon>Jaapia</taxon>
    </lineage>
</organism>
<accession>A0A067P5U2</accession>
<evidence type="ECO:0000256" key="1">
    <source>
        <dbReference type="SAM" id="MobiDB-lite"/>
    </source>
</evidence>
<reference evidence="3" key="1">
    <citation type="journal article" date="2014" name="Proc. Natl. Acad. Sci. U.S.A.">
        <title>Extensive sampling of basidiomycete genomes demonstrates inadequacy of the white-rot/brown-rot paradigm for wood decay fungi.</title>
        <authorList>
            <person name="Riley R."/>
            <person name="Salamov A.A."/>
            <person name="Brown D.W."/>
            <person name="Nagy L.G."/>
            <person name="Floudas D."/>
            <person name="Held B.W."/>
            <person name="Levasseur A."/>
            <person name="Lombard V."/>
            <person name="Morin E."/>
            <person name="Otillar R."/>
            <person name="Lindquist E.A."/>
            <person name="Sun H."/>
            <person name="LaButti K.M."/>
            <person name="Schmutz J."/>
            <person name="Jabbour D."/>
            <person name="Luo H."/>
            <person name="Baker S.E."/>
            <person name="Pisabarro A.G."/>
            <person name="Walton J.D."/>
            <person name="Blanchette R.A."/>
            <person name="Henrissat B."/>
            <person name="Martin F."/>
            <person name="Cullen D."/>
            <person name="Hibbett D.S."/>
            <person name="Grigoriev I.V."/>
        </authorList>
    </citation>
    <scope>NUCLEOTIDE SEQUENCE [LARGE SCALE GENOMIC DNA]</scope>
    <source>
        <strain evidence="3">MUCL 33604</strain>
    </source>
</reference>
<proteinExistence type="predicted"/>
<gene>
    <name evidence="2" type="ORF">JAAARDRAFT_589357</name>
</gene>
<dbReference type="Proteomes" id="UP000027265">
    <property type="component" value="Unassembled WGS sequence"/>
</dbReference>
<dbReference type="AlphaFoldDB" id="A0A067P5U2"/>
<feature type="compositionally biased region" description="Polar residues" evidence="1">
    <location>
        <begin position="203"/>
        <end position="217"/>
    </location>
</feature>
<dbReference type="HOGENOM" id="CLU_953348_0_0_1"/>
<feature type="compositionally biased region" description="Basic and acidic residues" evidence="1">
    <location>
        <begin position="163"/>
        <end position="176"/>
    </location>
</feature>
<keyword evidence="3" id="KW-1185">Reference proteome</keyword>
<sequence>MPALRKVKTAVTTGSSPLKSPRALARSAPKTEVLDEPYEWDHFLRVCRANQIIPRHTRGFVACRSLLNGYISRELRRLLNDAGACTKSGGQLSTKVLPNRFWESPEATVGSYGCHLSGWPDRLPHKMPKYWNSAACAALIGRLLEGKVTIVRANIPSGYAREFHDTGATHSPRCDTSRSNSPLGCSTTIPRPPLSEDYVQTPAVAQQSANAKTDTNTSNRLNSLRPRRPRKAKPEDTDKHLDNMGKCDANDVLHSIHLSTQSSLDGPRLPRIAPGRTSSQADEFTGGSDTGW</sequence>